<dbReference type="EMBL" id="PDUD01000049">
    <property type="protein sequence ID" value="PHN01769.1"/>
    <property type="molecule type" value="Genomic_DNA"/>
</dbReference>
<organism evidence="2 3">
    <name type="scientific">Flavilitoribacter nigricans (strain ATCC 23147 / DSM 23189 / NBRC 102662 / NCIMB 1420 / SS-2)</name>
    <name type="common">Lewinella nigricans</name>
    <dbReference type="NCBI Taxonomy" id="1122177"/>
    <lineage>
        <taxon>Bacteria</taxon>
        <taxon>Pseudomonadati</taxon>
        <taxon>Bacteroidota</taxon>
        <taxon>Saprospiria</taxon>
        <taxon>Saprospirales</taxon>
        <taxon>Lewinellaceae</taxon>
        <taxon>Flavilitoribacter</taxon>
    </lineage>
</organism>
<proteinExistence type="predicted"/>
<feature type="domain" description="Outer membrane protein beta-barrel" evidence="1">
    <location>
        <begin position="21"/>
        <end position="177"/>
    </location>
</feature>
<sequence length="213" mass="24190">MLRVTLMFFLLFIVSGHFLTAQSRVGVRLGLQISEVKPYGFVNIGNNLIDRYRSPMNRYLVGVTANHTLGKRVSLDTDVIYSRKGFFVPVYRPASFSLDYLSFPIILNAQFLDGPVDLLLGLEPGILLSANYKEEELDFDVRDQWTTLDVSANLGVAYRFNPAFRIKFTYGWGLQSVYRTLPAGSKAAQLGNPNQRLRTFQCSVYYYVISKSE</sequence>
<dbReference type="AlphaFoldDB" id="A0A2D0N0U8"/>
<gene>
    <name evidence="2" type="ORF">CRP01_35370</name>
</gene>
<evidence type="ECO:0000313" key="2">
    <source>
        <dbReference type="EMBL" id="PHN01769.1"/>
    </source>
</evidence>
<keyword evidence="3" id="KW-1185">Reference proteome</keyword>
<dbReference type="Proteomes" id="UP000223913">
    <property type="component" value="Unassembled WGS sequence"/>
</dbReference>
<dbReference type="SUPFAM" id="SSF56935">
    <property type="entry name" value="Porins"/>
    <property type="match status" value="1"/>
</dbReference>
<evidence type="ECO:0000313" key="3">
    <source>
        <dbReference type="Proteomes" id="UP000223913"/>
    </source>
</evidence>
<dbReference type="InterPro" id="IPR025665">
    <property type="entry name" value="Beta-barrel_OMP_2"/>
</dbReference>
<evidence type="ECO:0000259" key="1">
    <source>
        <dbReference type="Pfam" id="PF13568"/>
    </source>
</evidence>
<protein>
    <recommendedName>
        <fullName evidence="1">Outer membrane protein beta-barrel domain-containing protein</fullName>
    </recommendedName>
</protein>
<reference evidence="2 3" key="1">
    <citation type="submission" date="2017-10" db="EMBL/GenBank/DDBJ databases">
        <title>The draft genome sequence of Lewinella nigricans NBRC 102662.</title>
        <authorList>
            <person name="Wang K."/>
        </authorList>
    </citation>
    <scope>NUCLEOTIDE SEQUENCE [LARGE SCALE GENOMIC DNA]</scope>
    <source>
        <strain evidence="2 3">NBRC 102662</strain>
    </source>
</reference>
<accession>A0A2D0N0U8</accession>
<dbReference type="RefSeq" id="WP_099154816.1">
    <property type="nucleotide sequence ID" value="NZ_PDUD01000049.1"/>
</dbReference>
<dbReference type="Pfam" id="PF13568">
    <property type="entry name" value="OMP_b-brl_2"/>
    <property type="match status" value="1"/>
</dbReference>
<comment type="caution">
    <text evidence="2">The sequence shown here is derived from an EMBL/GenBank/DDBJ whole genome shotgun (WGS) entry which is preliminary data.</text>
</comment>
<name>A0A2D0N0U8_FLAN2</name>